<keyword evidence="4 5" id="KW-0472">Membrane</keyword>
<dbReference type="KEGG" id="age:AA314_00669"/>
<feature type="transmembrane region" description="Helical" evidence="5">
    <location>
        <begin position="195"/>
        <end position="215"/>
    </location>
</feature>
<feature type="domain" description="O-antigen ligase-related" evidence="6">
    <location>
        <begin position="264"/>
        <end position="411"/>
    </location>
</feature>
<dbReference type="EMBL" id="QUMU01000006">
    <property type="protein sequence ID" value="REG30951.1"/>
    <property type="molecule type" value="Genomic_DNA"/>
</dbReference>
<evidence type="ECO:0000313" key="10">
    <source>
        <dbReference type="Proteomes" id="UP000256345"/>
    </source>
</evidence>
<evidence type="ECO:0000313" key="8">
    <source>
        <dbReference type="EMBL" id="REG30951.1"/>
    </source>
</evidence>
<feature type="transmembrane region" description="Helical" evidence="5">
    <location>
        <begin position="398"/>
        <end position="424"/>
    </location>
</feature>
<evidence type="ECO:0000259" key="6">
    <source>
        <dbReference type="Pfam" id="PF04932"/>
    </source>
</evidence>
<feature type="transmembrane region" description="Helical" evidence="5">
    <location>
        <begin position="94"/>
        <end position="113"/>
    </location>
</feature>
<dbReference type="Pfam" id="PF04932">
    <property type="entry name" value="Wzy_C"/>
    <property type="match status" value="1"/>
</dbReference>
<evidence type="ECO:0000256" key="4">
    <source>
        <dbReference type="ARBA" id="ARBA00023136"/>
    </source>
</evidence>
<dbReference type="GO" id="GO:0016020">
    <property type="term" value="C:membrane"/>
    <property type="evidence" value="ECO:0007669"/>
    <property type="project" value="UniProtKB-SubCell"/>
</dbReference>
<dbReference type="InterPro" id="IPR051533">
    <property type="entry name" value="WaaL-like"/>
</dbReference>
<dbReference type="RefSeq" id="WP_245682348.1">
    <property type="nucleotide sequence ID" value="NZ_CP011509.1"/>
</dbReference>
<feature type="transmembrane region" description="Helical" evidence="5">
    <location>
        <begin position="461"/>
        <end position="481"/>
    </location>
</feature>
<evidence type="ECO:0000256" key="5">
    <source>
        <dbReference type="SAM" id="Phobius"/>
    </source>
</evidence>
<evidence type="ECO:0000313" key="7">
    <source>
        <dbReference type="EMBL" id="AKI99042.1"/>
    </source>
</evidence>
<feature type="transmembrane region" description="Helical" evidence="5">
    <location>
        <begin position="54"/>
        <end position="74"/>
    </location>
</feature>
<dbReference type="Proteomes" id="UP000035579">
    <property type="component" value="Chromosome"/>
</dbReference>
<keyword evidence="3 5" id="KW-1133">Transmembrane helix</keyword>
<feature type="transmembrane region" description="Helical" evidence="5">
    <location>
        <begin position="227"/>
        <end position="246"/>
    </location>
</feature>
<dbReference type="AlphaFoldDB" id="A0AAC8Q144"/>
<keyword evidence="2 5" id="KW-0812">Transmembrane</keyword>
<dbReference type="PANTHER" id="PTHR37422">
    <property type="entry name" value="TEICHURONIC ACID BIOSYNTHESIS PROTEIN TUAE"/>
    <property type="match status" value="1"/>
</dbReference>
<dbReference type="NCBIfam" id="NF041870">
    <property type="entry name" value="Wzy_EPS"/>
    <property type="match status" value="1"/>
</dbReference>
<organism evidence="7 9">
    <name type="scientific">Archangium gephyra</name>
    <dbReference type="NCBI Taxonomy" id="48"/>
    <lineage>
        <taxon>Bacteria</taxon>
        <taxon>Pseudomonadati</taxon>
        <taxon>Myxococcota</taxon>
        <taxon>Myxococcia</taxon>
        <taxon>Myxococcales</taxon>
        <taxon>Cystobacterineae</taxon>
        <taxon>Archangiaceae</taxon>
        <taxon>Archangium</taxon>
    </lineage>
</organism>
<proteinExistence type="predicted"/>
<keyword evidence="10" id="KW-1185">Reference proteome</keyword>
<dbReference type="PANTHER" id="PTHR37422:SF13">
    <property type="entry name" value="LIPOPOLYSACCHARIDE BIOSYNTHESIS PROTEIN PA4999-RELATED"/>
    <property type="match status" value="1"/>
</dbReference>
<dbReference type="EMBL" id="CP011509">
    <property type="protein sequence ID" value="AKI99042.1"/>
    <property type="molecule type" value="Genomic_DNA"/>
</dbReference>
<feature type="transmembrane region" description="Helical" evidence="5">
    <location>
        <begin position="303"/>
        <end position="320"/>
    </location>
</feature>
<feature type="transmembrane region" description="Helical" evidence="5">
    <location>
        <begin position="133"/>
        <end position="154"/>
    </location>
</feature>
<reference evidence="7 9" key="1">
    <citation type="submission" date="2015-05" db="EMBL/GenBank/DDBJ databases">
        <title>Genome assembly of Archangium gephyra DSM 2261.</title>
        <authorList>
            <person name="Sharma G."/>
            <person name="Subramanian S."/>
        </authorList>
    </citation>
    <scope>NUCLEOTIDE SEQUENCE [LARGE SCALE GENOMIC DNA]</scope>
    <source>
        <strain evidence="7 9">DSM 2261</strain>
    </source>
</reference>
<name>A0AAC8Q144_9BACT</name>
<feature type="transmembrane region" description="Helical" evidence="5">
    <location>
        <begin position="276"/>
        <end position="296"/>
    </location>
</feature>
<feature type="transmembrane region" description="Helical" evidence="5">
    <location>
        <begin position="166"/>
        <end position="183"/>
    </location>
</feature>
<feature type="transmembrane region" description="Helical" evidence="5">
    <location>
        <begin position="12"/>
        <end position="42"/>
    </location>
</feature>
<dbReference type="InterPro" id="IPR007016">
    <property type="entry name" value="O-antigen_ligase-rel_domated"/>
</dbReference>
<protein>
    <submittedName>
        <fullName evidence="8">O-antigen ligase-like membrane protein</fullName>
    </submittedName>
</protein>
<evidence type="ECO:0000256" key="3">
    <source>
        <dbReference type="ARBA" id="ARBA00022989"/>
    </source>
</evidence>
<sequence>MIQDFLSRPLVFYASLALLGLATLGLLVLAPAAALLPVVGVMGGWWLCQQKIRTLALAIFAMAVTVDLVTEVPYEGHWQSPLYFPGLLLFTKPGMSLPLIDLATVGLLGLNAYRRAMGITLDGPPTPPLPKPLVLGLIAVPATILWLQVWGIYINGGNSVVAKWQWHQMMSLPLLVALFNVALRGPEDFRAVGRIIVVGCCVKAFLGAFFILTIARPRGLYHEYATTHSDTVLYVAGLTTVIMSWMEQPIRKHFWRMVWVCSVILMGMHYNDRRLAYVSFTFALIAAYVVSPWHWVKRYATRAGLFLAPFFPFYLAVGWSNPTGIFGIVGVFKSLVEGENLQKGQMDYRDIENLDVVYTWEQHPIMGTGWGHPFLEKIKLPDISHAFADYLYHPHNSVLGMLAFGGIIGFSGLWAWVSISMFLAVRAYHRAHEPEARAGGLVAMSVIVAYTNQCFGDMGTISWLGTILVAMAATCAGKLATVTNAWPAPQRLRNEVSAPENSASPVGNLV</sequence>
<evidence type="ECO:0000256" key="1">
    <source>
        <dbReference type="ARBA" id="ARBA00004141"/>
    </source>
</evidence>
<accession>A0AAC8Q144</accession>
<evidence type="ECO:0000256" key="2">
    <source>
        <dbReference type="ARBA" id="ARBA00022692"/>
    </source>
</evidence>
<gene>
    <name evidence="7" type="ORF">AA314_00669</name>
    <name evidence="8" type="ORF">ATI61_106421</name>
</gene>
<dbReference type="Proteomes" id="UP000256345">
    <property type="component" value="Unassembled WGS sequence"/>
</dbReference>
<reference evidence="8 10" key="2">
    <citation type="submission" date="2018-08" db="EMBL/GenBank/DDBJ databases">
        <title>Genomic Encyclopedia of Archaeal and Bacterial Type Strains, Phase II (KMG-II): from individual species to whole genera.</title>
        <authorList>
            <person name="Goeker M."/>
        </authorList>
    </citation>
    <scope>NUCLEOTIDE SEQUENCE [LARGE SCALE GENOMIC DNA]</scope>
    <source>
        <strain evidence="8 10">DSM 2261</strain>
    </source>
</reference>
<feature type="transmembrane region" description="Helical" evidence="5">
    <location>
        <begin position="253"/>
        <end position="270"/>
    </location>
</feature>
<comment type="subcellular location">
    <subcellularLocation>
        <location evidence="1">Membrane</location>
        <topology evidence="1">Multi-pass membrane protein</topology>
    </subcellularLocation>
</comment>
<evidence type="ECO:0000313" key="9">
    <source>
        <dbReference type="Proteomes" id="UP000035579"/>
    </source>
</evidence>